<dbReference type="GO" id="GO:0006364">
    <property type="term" value="P:rRNA processing"/>
    <property type="evidence" value="ECO:0007669"/>
    <property type="project" value="InterPro"/>
</dbReference>
<dbReference type="EMBL" id="CAFBND010000026">
    <property type="protein sequence ID" value="CAB4938052.1"/>
    <property type="molecule type" value="Genomic_DNA"/>
</dbReference>
<organism evidence="2">
    <name type="scientific">freshwater metagenome</name>
    <dbReference type="NCBI Taxonomy" id="449393"/>
    <lineage>
        <taxon>unclassified sequences</taxon>
        <taxon>metagenomes</taxon>
        <taxon>ecological metagenomes</taxon>
    </lineage>
</organism>
<evidence type="ECO:0000256" key="1">
    <source>
        <dbReference type="SAM" id="MobiDB-lite"/>
    </source>
</evidence>
<proteinExistence type="inferred from homology"/>
<dbReference type="PROSITE" id="PS01319">
    <property type="entry name" value="RBFA"/>
    <property type="match status" value="1"/>
</dbReference>
<dbReference type="InterPro" id="IPR020053">
    <property type="entry name" value="Ribosome-bd_factorA_CS"/>
</dbReference>
<dbReference type="SUPFAM" id="SSF89919">
    <property type="entry name" value="Ribosome-binding factor A, RbfA"/>
    <property type="match status" value="1"/>
</dbReference>
<dbReference type="InterPro" id="IPR023799">
    <property type="entry name" value="RbfA_dom_sf"/>
</dbReference>
<dbReference type="NCBIfam" id="TIGR00082">
    <property type="entry name" value="rbfA"/>
    <property type="match status" value="1"/>
</dbReference>
<sequence>MADPARARKLADRIRVIVAETLEQRIKDPRVGFVTITEARVTGDLHEATVYYTVYGSEEDKIGTAAALESAKGVLRSEIGRQTGVRFTPTLAFVADAIPENALAIEDLLSQAAAADAEVHQKAATAVYAGEADPYRKPREDEPDDDDSESDDGSDVDDDGSDTDTDDETGGSAT</sequence>
<dbReference type="Pfam" id="PF02033">
    <property type="entry name" value="RBFA"/>
    <property type="match status" value="1"/>
</dbReference>
<gene>
    <name evidence="2" type="ORF">UFOPK3268_01094</name>
    <name evidence="3" type="ORF">UFOPK3752_00868</name>
    <name evidence="4" type="ORF">UFOPK4150_01022</name>
</gene>
<dbReference type="Gene3D" id="3.30.300.20">
    <property type="match status" value="1"/>
</dbReference>
<dbReference type="AlphaFoldDB" id="A0A6J7C159"/>
<dbReference type="PANTHER" id="PTHR33515">
    <property type="entry name" value="RIBOSOME-BINDING FACTOR A, CHLOROPLASTIC-RELATED"/>
    <property type="match status" value="1"/>
</dbReference>
<dbReference type="EMBL" id="CAFBPU010000017">
    <property type="protein sequence ID" value="CAB5031502.1"/>
    <property type="molecule type" value="Genomic_DNA"/>
</dbReference>
<evidence type="ECO:0000313" key="3">
    <source>
        <dbReference type="EMBL" id="CAB4938052.1"/>
    </source>
</evidence>
<evidence type="ECO:0000313" key="4">
    <source>
        <dbReference type="EMBL" id="CAB5031502.1"/>
    </source>
</evidence>
<dbReference type="GO" id="GO:0005829">
    <property type="term" value="C:cytosol"/>
    <property type="evidence" value="ECO:0007669"/>
    <property type="project" value="TreeGrafter"/>
</dbReference>
<feature type="compositionally biased region" description="Acidic residues" evidence="1">
    <location>
        <begin position="141"/>
        <end position="174"/>
    </location>
</feature>
<dbReference type="PANTHER" id="PTHR33515:SF1">
    <property type="entry name" value="RIBOSOME-BINDING FACTOR A, CHLOROPLASTIC-RELATED"/>
    <property type="match status" value="1"/>
</dbReference>
<feature type="region of interest" description="Disordered" evidence="1">
    <location>
        <begin position="125"/>
        <end position="174"/>
    </location>
</feature>
<protein>
    <submittedName>
        <fullName evidence="2">Unannotated protein</fullName>
    </submittedName>
</protein>
<dbReference type="InterPro" id="IPR000238">
    <property type="entry name" value="RbfA"/>
</dbReference>
<evidence type="ECO:0000313" key="2">
    <source>
        <dbReference type="EMBL" id="CAB4850874.1"/>
    </source>
</evidence>
<dbReference type="EMBL" id="CAFBIZ010000141">
    <property type="protein sequence ID" value="CAB4850874.1"/>
    <property type="molecule type" value="Genomic_DNA"/>
</dbReference>
<reference evidence="2" key="1">
    <citation type="submission" date="2020-05" db="EMBL/GenBank/DDBJ databases">
        <authorList>
            <person name="Chiriac C."/>
            <person name="Salcher M."/>
            <person name="Ghai R."/>
            <person name="Kavagutti S V."/>
        </authorList>
    </citation>
    <scope>NUCLEOTIDE SEQUENCE</scope>
</reference>
<dbReference type="HAMAP" id="MF_00003">
    <property type="entry name" value="RbfA"/>
    <property type="match status" value="1"/>
</dbReference>
<accession>A0A6J7C159</accession>
<name>A0A6J7C159_9ZZZZ</name>
<dbReference type="InterPro" id="IPR015946">
    <property type="entry name" value="KH_dom-like_a/b"/>
</dbReference>
<dbReference type="GO" id="GO:0043024">
    <property type="term" value="F:ribosomal small subunit binding"/>
    <property type="evidence" value="ECO:0007669"/>
    <property type="project" value="TreeGrafter"/>
</dbReference>